<proteinExistence type="inferred from homology"/>
<organism evidence="4 5">
    <name type="scientific">Mesorhizobium japonicum (strain LMG 29417 / CECT 9101 / MAFF 303099)</name>
    <name type="common">Mesorhizobium loti (strain MAFF 303099)</name>
    <dbReference type="NCBI Taxonomy" id="266835"/>
    <lineage>
        <taxon>Bacteria</taxon>
        <taxon>Pseudomonadati</taxon>
        <taxon>Pseudomonadota</taxon>
        <taxon>Alphaproteobacteria</taxon>
        <taxon>Hyphomicrobiales</taxon>
        <taxon>Phyllobacteriaceae</taxon>
        <taxon>Mesorhizobium</taxon>
    </lineage>
</organism>
<dbReference type="SUPFAM" id="SSF55961">
    <property type="entry name" value="Bet v1-like"/>
    <property type="match status" value="1"/>
</dbReference>
<dbReference type="AlphaFoldDB" id="Q98IR1"/>
<dbReference type="eggNOG" id="COG3832">
    <property type="taxonomic scope" value="Bacteria"/>
</dbReference>
<dbReference type="KEGG" id="mlo:mlr2292"/>
<feature type="region of interest" description="Disordered" evidence="2">
    <location>
        <begin position="1"/>
        <end position="34"/>
    </location>
</feature>
<dbReference type="EMBL" id="BA000012">
    <property type="protein sequence ID" value="BAB49455.1"/>
    <property type="molecule type" value="Genomic_DNA"/>
</dbReference>
<dbReference type="HOGENOM" id="CLU_108923_8_0_5"/>
<feature type="domain" description="Activator of Hsp90 ATPase homologue 1/2-like C-terminal" evidence="3">
    <location>
        <begin position="49"/>
        <end position="178"/>
    </location>
</feature>
<evidence type="ECO:0000313" key="4">
    <source>
        <dbReference type="EMBL" id="BAB49455.1"/>
    </source>
</evidence>
<accession>Q98IR1</accession>
<feature type="compositionally biased region" description="Basic residues" evidence="2">
    <location>
        <begin position="1"/>
        <end position="12"/>
    </location>
</feature>
<name>Q98IR1_RHILO</name>
<evidence type="ECO:0000256" key="1">
    <source>
        <dbReference type="ARBA" id="ARBA00006817"/>
    </source>
</evidence>
<comment type="similarity">
    <text evidence="1">Belongs to the AHA1 family.</text>
</comment>
<sequence length="183" mass="20228">MRQARGRVHKNLGARVGSARPRSSLGHRTGIMKGQDMPGTVRLHRVLTTSPEKVYRAFVEADALAKWLPPNGFTCTVDHLEAKVGGTFKMSFRNFTTGGSHAFGGEYLELVPGERLRYTDRFDDPNLPGEIQVTVILKKVSVGTEIDITQAGIPDVIPVEACYLGWQESLRNLAKLVEPEINQ</sequence>
<dbReference type="Pfam" id="PF08327">
    <property type="entry name" value="AHSA1"/>
    <property type="match status" value="1"/>
</dbReference>
<reference evidence="4 5" key="1">
    <citation type="journal article" date="2000" name="DNA Res.">
        <title>Complete genome structure of the nitrogen-fixing symbiotic bacterium Mesorhizobium loti.</title>
        <authorList>
            <person name="Kaneko T."/>
            <person name="Nakamura Y."/>
            <person name="Sato S."/>
            <person name="Asamizu E."/>
            <person name="Kato T."/>
            <person name="Sasamoto S."/>
            <person name="Watanabe A."/>
            <person name="Idesawa K."/>
            <person name="Ishikawa A."/>
            <person name="Kawashima K."/>
            <person name="Kimura T."/>
            <person name="Kishida Y."/>
            <person name="Kiyokawa C."/>
            <person name="Kohara M."/>
            <person name="Matsumoto M."/>
            <person name="Matsuno A."/>
            <person name="Mochizuki Y."/>
            <person name="Nakayama S."/>
            <person name="Nakazaki N."/>
            <person name="Shimpo S."/>
            <person name="Sugimoto M."/>
            <person name="Takeuchi C."/>
            <person name="Yamada M."/>
            <person name="Tabata S."/>
        </authorList>
    </citation>
    <scope>NUCLEOTIDE SEQUENCE [LARGE SCALE GENOMIC DNA]</scope>
    <source>
        <strain evidence="5">LMG 29417 / CECT 9101 / MAFF 303099</strain>
    </source>
</reference>
<dbReference type="InterPro" id="IPR023393">
    <property type="entry name" value="START-like_dom_sf"/>
</dbReference>
<evidence type="ECO:0000313" key="5">
    <source>
        <dbReference type="Proteomes" id="UP000000552"/>
    </source>
</evidence>
<dbReference type="Gene3D" id="3.30.530.20">
    <property type="match status" value="1"/>
</dbReference>
<dbReference type="InterPro" id="IPR013538">
    <property type="entry name" value="ASHA1/2-like_C"/>
</dbReference>
<evidence type="ECO:0000259" key="3">
    <source>
        <dbReference type="Pfam" id="PF08327"/>
    </source>
</evidence>
<protein>
    <submittedName>
        <fullName evidence="4">Mlr2292 protein</fullName>
    </submittedName>
</protein>
<gene>
    <name evidence="4" type="ordered locus">mlr2292</name>
</gene>
<evidence type="ECO:0000256" key="2">
    <source>
        <dbReference type="SAM" id="MobiDB-lite"/>
    </source>
</evidence>
<dbReference type="CDD" id="cd08895">
    <property type="entry name" value="SRPBCC_CalC_Aha1-like_2"/>
    <property type="match status" value="1"/>
</dbReference>
<dbReference type="Proteomes" id="UP000000552">
    <property type="component" value="Chromosome"/>
</dbReference>